<protein>
    <submittedName>
        <fullName evidence="2">Uncharacterized protein</fullName>
    </submittedName>
</protein>
<comment type="caution">
    <text evidence="2">The sequence shown here is derived from an EMBL/GenBank/DDBJ whole genome shotgun (WGS) entry which is preliminary data.</text>
</comment>
<dbReference type="Proteomes" id="UP000596742">
    <property type="component" value="Unassembled WGS sequence"/>
</dbReference>
<name>A0A8B6D6Q0_MYTGA</name>
<evidence type="ECO:0000313" key="2">
    <source>
        <dbReference type="EMBL" id="VDI15041.1"/>
    </source>
</evidence>
<keyword evidence="3" id="KW-1185">Reference proteome</keyword>
<accession>A0A8B6D6Q0</accession>
<organism evidence="2 3">
    <name type="scientific">Mytilus galloprovincialis</name>
    <name type="common">Mediterranean mussel</name>
    <dbReference type="NCBI Taxonomy" id="29158"/>
    <lineage>
        <taxon>Eukaryota</taxon>
        <taxon>Metazoa</taxon>
        <taxon>Spiralia</taxon>
        <taxon>Lophotrochozoa</taxon>
        <taxon>Mollusca</taxon>
        <taxon>Bivalvia</taxon>
        <taxon>Autobranchia</taxon>
        <taxon>Pteriomorphia</taxon>
        <taxon>Mytilida</taxon>
        <taxon>Mytiloidea</taxon>
        <taxon>Mytilidae</taxon>
        <taxon>Mytilinae</taxon>
        <taxon>Mytilus</taxon>
    </lineage>
</organism>
<keyword evidence="1" id="KW-0732">Signal</keyword>
<dbReference type="OrthoDB" id="6211772at2759"/>
<feature type="signal peptide" evidence="1">
    <location>
        <begin position="1"/>
        <end position="18"/>
    </location>
</feature>
<gene>
    <name evidence="2" type="ORF">MGAL_10B084773</name>
</gene>
<reference evidence="2" key="1">
    <citation type="submission" date="2018-11" db="EMBL/GenBank/DDBJ databases">
        <authorList>
            <person name="Alioto T."/>
            <person name="Alioto T."/>
        </authorList>
    </citation>
    <scope>NUCLEOTIDE SEQUENCE</scope>
</reference>
<dbReference type="PROSITE" id="PS51257">
    <property type="entry name" value="PROKAR_LIPOPROTEIN"/>
    <property type="match status" value="1"/>
</dbReference>
<dbReference type="EMBL" id="UYJE01002935">
    <property type="protein sequence ID" value="VDI15041.1"/>
    <property type="molecule type" value="Genomic_DNA"/>
</dbReference>
<proteinExistence type="predicted"/>
<dbReference type="AlphaFoldDB" id="A0A8B6D6Q0"/>
<evidence type="ECO:0000313" key="3">
    <source>
        <dbReference type="Proteomes" id="UP000596742"/>
    </source>
</evidence>
<feature type="chain" id="PRO_5032561528" evidence="1">
    <location>
        <begin position="19"/>
        <end position="162"/>
    </location>
</feature>
<sequence length="162" mass="18522">MRIEWICFLMSLLCSCTGQNCTVTLMASGVGDTMNSICRYLKVEDVRITTSIKSDCHVTIIMYYWQIYIHKNGTQYILLMDSINESLPTLSIARDELLKENVGDSGRGIFAAELYFYFKLDDSERKELKIMMYIHPAGKIYNCPPPTDELMLSFTDGITQTP</sequence>
<evidence type="ECO:0000256" key="1">
    <source>
        <dbReference type="SAM" id="SignalP"/>
    </source>
</evidence>